<feature type="transmembrane region" description="Helical" evidence="4">
    <location>
        <begin position="268"/>
        <end position="289"/>
    </location>
</feature>
<proteinExistence type="predicted"/>
<feature type="transmembrane region" description="Helical" evidence="4">
    <location>
        <begin position="210"/>
        <end position="230"/>
    </location>
</feature>
<dbReference type="PANTHER" id="PTHR11360:SF290">
    <property type="entry name" value="MONOCARBOXYLATE MFS PERMEASE"/>
    <property type="match status" value="1"/>
</dbReference>
<evidence type="ECO:0000313" key="7">
    <source>
        <dbReference type="Proteomes" id="UP001519924"/>
    </source>
</evidence>
<protein>
    <submittedName>
        <fullName evidence="6">MFS transporter</fullName>
    </submittedName>
</protein>
<evidence type="ECO:0000256" key="4">
    <source>
        <dbReference type="SAM" id="Phobius"/>
    </source>
</evidence>
<evidence type="ECO:0000313" key="6">
    <source>
        <dbReference type="EMBL" id="MBW8270141.1"/>
    </source>
</evidence>
<evidence type="ECO:0000256" key="2">
    <source>
        <dbReference type="ARBA" id="ARBA00022989"/>
    </source>
</evidence>
<gene>
    <name evidence="6" type="ORF">K1J50_11655</name>
</gene>
<feature type="transmembrane region" description="Helical" evidence="4">
    <location>
        <begin position="63"/>
        <end position="81"/>
    </location>
</feature>
<feature type="transmembrane region" description="Helical" evidence="4">
    <location>
        <begin position="33"/>
        <end position="51"/>
    </location>
</feature>
<accession>A0ABS7F5R0</accession>
<dbReference type="Pfam" id="PF07690">
    <property type="entry name" value="MFS_1"/>
    <property type="match status" value="1"/>
</dbReference>
<feature type="transmembrane region" description="Helical" evidence="4">
    <location>
        <begin position="360"/>
        <end position="383"/>
    </location>
</feature>
<dbReference type="EMBL" id="JAHZUY010000031">
    <property type="protein sequence ID" value="MBW8270141.1"/>
    <property type="molecule type" value="Genomic_DNA"/>
</dbReference>
<dbReference type="Proteomes" id="UP001519924">
    <property type="component" value="Unassembled WGS sequence"/>
</dbReference>
<feature type="transmembrane region" description="Helical" evidence="4">
    <location>
        <begin position="152"/>
        <end position="172"/>
    </location>
</feature>
<sequence length="393" mass="40401">MALGAIGGVGMWSMVVVLPAVQAEFGVARAGAALPYTLVALGLVVGGVLMGRLADRFGIRVPVVLGTLSLGLGYIAVSLAGSLTSFAVAYGVLIGLLGTSAMFGPLIADVSHWFDRRRGLAVALCASGNYLAGAIWPPVLQHFVATAGWRPTHLGVGLFCLATMLPLALIALRRPVPAPAARGEAAREPPPAGRRGEAPAEIRPDTLQGLLMLAGVSCCVAMSMPQVHIVAYCVDLGYGAARGAEMLALMLAFGVVSRLASGWIMDRIGGAATLLLGATLQAAALALFLPFDGLVSLYVISALFGLFQGGIVPSYAMIARTLFPAREAGTRIGLVMAATLAGMALGGWLSGAIFDATGSYAAAIVNGLLWNLVTIAIAAWLVVRRLGRRPAFA</sequence>
<feature type="transmembrane region" description="Helical" evidence="4">
    <location>
        <begin position="87"/>
        <end position="108"/>
    </location>
</feature>
<feature type="transmembrane region" description="Helical" evidence="4">
    <location>
        <begin position="120"/>
        <end position="140"/>
    </location>
</feature>
<dbReference type="Gene3D" id="1.20.1250.20">
    <property type="entry name" value="MFS general substrate transporter like domains"/>
    <property type="match status" value="1"/>
</dbReference>
<feature type="transmembrane region" description="Helical" evidence="4">
    <location>
        <begin position="295"/>
        <end position="318"/>
    </location>
</feature>
<reference evidence="6 7" key="1">
    <citation type="submission" date="2021-08" db="EMBL/GenBank/DDBJ databases">
        <title>Caldovatus sediminis gen. nov., sp. nov., a moderately thermophilic bacterium isolated from a hot spring.</title>
        <authorList>
            <person name="Hu C.-J."/>
            <person name="Li W.-J."/>
            <person name="Xian W.-D."/>
        </authorList>
    </citation>
    <scope>NUCLEOTIDE SEQUENCE [LARGE SCALE GENOMIC DNA]</scope>
    <source>
        <strain evidence="6 7">SYSU G05006</strain>
    </source>
</reference>
<dbReference type="PROSITE" id="PS50850">
    <property type="entry name" value="MFS"/>
    <property type="match status" value="1"/>
</dbReference>
<evidence type="ECO:0000259" key="5">
    <source>
        <dbReference type="PROSITE" id="PS50850"/>
    </source>
</evidence>
<feature type="domain" description="Major facilitator superfamily (MFS) profile" evidence="5">
    <location>
        <begin position="1"/>
        <end position="391"/>
    </location>
</feature>
<keyword evidence="2 4" id="KW-1133">Transmembrane helix</keyword>
<feature type="transmembrane region" description="Helical" evidence="4">
    <location>
        <begin position="330"/>
        <end position="354"/>
    </location>
</feature>
<dbReference type="InterPro" id="IPR020846">
    <property type="entry name" value="MFS_dom"/>
</dbReference>
<evidence type="ECO:0000256" key="3">
    <source>
        <dbReference type="ARBA" id="ARBA00023136"/>
    </source>
</evidence>
<keyword evidence="1 4" id="KW-0812">Transmembrane</keyword>
<comment type="caution">
    <text evidence="6">The sequence shown here is derived from an EMBL/GenBank/DDBJ whole genome shotgun (WGS) entry which is preliminary data.</text>
</comment>
<dbReference type="InterPro" id="IPR036259">
    <property type="entry name" value="MFS_trans_sf"/>
</dbReference>
<keyword evidence="7" id="KW-1185">Reference proteome</keyword>
<dbReference type="PANTHER" id="PTHR11360">
    <property type="entry name" value="MONOCARBOXYLATE TRANSPORTER"/>
    <property type="match status" value="1"/>
</dbReference>
<feature type="transmembrane region" description="Helical" evidence="4">
    <location>
        <begin position="236"/>
        <end position="256"/>
    </location>
</feature>
<evidence type="ECO:0000256" key="1">
    <source>
        <dbReference type="ARBA" id="ARBA00022692"/>
    </source>
</evidence>
<name>A0ABS7F5R0_9PROT</name>
<organism evidence="6 7">
    <name type="scientific">Caldovatus aquaticus</name>
    <dbReference type="NCBI Taxonomy" id="2865671"/>
    <lineage>
        <taxon>Bacteria</taxon>
        <taxon>Pseudomonadati</taxon>
        <taxon>Pseudomonadota</taxon>
        <taxon>Alphaproteobacteria</taxon>
        <taxon>Acetobacterales</taxon>
        <taxon>Roseomonadaceae</taxon>
        <taxon>Caldovatus</taxon>
    </lineage>
</organism>
<dbReference type="InterPro" id="IPR050327">
    <property type="entry name" value="Proton-linked_MCT"/>
</dbReference>
<dbReference type="InterPro" id="IPR011701">
    <property type="entry name" value="MFS"/>
</dbReference>
<dbReference type="SUPFAM" id="SSF103473">
    <property type="entry name" value="MFS general substrate transporter"/>
    <property type="match status" value="1"/>
</dbReference>
<keyword evidence="3 4" id="KW-0472">Membrane</keyword>